<feature type="transmembrane region" description="Helical" evidence="1">
    <location>
        <begin position="63"/>
        <end position="84"/>
    </location>
</feature>
<proteinExistence type="predicted"/>
<reference evidence="2 3" key="2">
    <citation type="submission" date="2020-05" db="EMBL/GenBank/DDBJ databases">
        <authorList>
            <person name="Khan S.A."/>
            <person name="Jeon C.O."/>
            <person name="Chun B.H."/>
        </authorList>
    </citation>
    <scope>NUCLEOTIDE SEQUENCE [LARGE SCALE GENOMIC DNA]</scope>
    <source>
        <strain evidence="2 3">H242</strain>
    </source>
</reference>
<keyword evidence="1" id="KW-0812">Transmembrane</keyword>
<evidence type="ECO:0008006" key="4">
    <source>
        <dbReference type="Google" id="ProtNLM"/>
    </source>
</evidence>
<keyword evidence="1" id="KW-0472">Membrane</keyword>
<accession>A0ABX6P4F2</accession>
<evidence type="ECO:0000256" key="1">
    <source>
        <dbReference type="SAM" id="Phobius"/>
    </source>
</evidence>
<dbReference type="EMBL" id="CP053418">
    <property type="protein sequence ID" value="QJW84943.1"/>
    <property type="molecule type" value="Genomic_DNA"/>
</dbReference>
<protein>
    <recommendedName>
        <fullName evidence="4">SulP family inorganic anion transporter</fullName>
    </recommendedName>
</protein>
<gene>
    <name evidence="2" type="ORF">HK414_19335</name>
</gene>
<reference evidence="2 3" key="1">
    <citation type="submission" date="2020-05" db="EMBL/GenBank/DDBJ databases">
        <title>Ramlibacter rhizophilus sp. nov., isolated from rhizosphere soil of national flower Mugunghwa from South Korea.</title>
        <authorList>
            <person name="Zheng-Fei Y."/>
            <person name="Huan T."/>
        </authorList>
    </citation>
    <scope>NUCLEOTIDE SEQUENCE [LARGE SCALE GENOMIC DNA]</scope>
    <source>
        <strain evidence="2 3">H242</strain>
    </source>
</reference>
<name>A0ABX6P4F2_9BURK</name>
<dbReference type="Proteomes" id="UP000500826">
    <property type="component" value="Chromosome"/>
</dbReference>
<sequence length="113" mass="12200">MMAGFLASTGWLMASGGLNIIAGTPLTVASPAAVMENPRRPELLAGIVLTVLLALLQRRFHPAVAIPAFMIATSVLGNVALRYLCPREHACAASQWFFPPFDRLQWLPPGSWT</sequence>
<keyword evidence="3" id="KW-1185">Reference proteome</keyword>
<evidence type="ECO:0000313" key="3">
    <source>
        <dbReference type="Proteomes" id="UP000500826"/>
    </source>
</evidence>
<evidence type="ECO:0000313" key="2">
    <source>
        <dbReference type="EMBL" id="QJW84943.1"/>
    </source>
</evidence>
<organism evidence="2 3">
    <name type="scientific">Ramlibacter terrae</name>
    <dbReference type="NCBI Taxonomy" id="2732511"/>
    <lineage>
        <taxon>Bacteria</taxon>
        <taxon>Pseudomonadati</taxon>
        <taxon>Pseudomonadota</taxon>
        <taxon>Betaproteobacteria</taxon>
        <taxon>Burkholderiales</taxon>
        <taxon>Comamonadaceae</taxon>
        <taxon>Ramlibacter</taxon>
    </lineage>
</organism>
<keyword evidence="1" id="KW-1133">Transmembrane helix</keyword>